<feature type="transmembrane region" description="Helical" evidence="1">
    <location>
        <begin position="113"/>
        <end position="136"/>
    </location>
</feature>
<dbReference type="EMBL" id="JBHSHE010000091">
    <property type="protein sequence ID" value="MFC4718027.1"/>
    <property type="molecule type" value="Genomic_DNA"/>
</dbReference>
<reference evidence="3" key="1">
    <citation type="journal article" date="2019" name="Int. J. Syst. Evol. Microbiol.">
        <title>The Global Catalogue of Microorganisms (GCM) 10K type strain sequencing project: providing services to taxonomists for standard genome sequencing and annotation.</title>
        <authorList>
            <consortium name="The Broad Institute Genomics Platform"/>
            <consortium name="The Broad Institute Genome Sequencing Center for Infectious Disease"/>
            <person name="Wu L."/>
            <person name="Ma J."/>
        </authorList>
    </citation>
    <scope>NUCLEOTIDE SEQUENCE [LARGE SCALE GENOMIC DNA]</scope>
    <source>
        <strain evidence="3">CGMCC 1.12849</strain>
    </source>
</reference>
<feature type="transmembrane region" description="Helical" evidence="1">
    <location>
        <begin position="76"/>
        <end position="93"/>
    </location>
</feature>
<dbReference type="RefSeq" id="WP_346059186.1">
    <property type="nucleotide sequence ID" value="NZ_BAAAVQ010000034.1"/>
</dbReference>
<keyword evidence="1" id="KW-1133">Transmembrane helix</keyword>
<feature type="transmembrane region" description="Helical" evidence="1">
    <location>
        <begin position="43"/>
        <end position="64"/>
    </location>
</feature>
<accession>A0ABV9MPY2</accession>
<gene>
    <name evidence="2" type="ORF">ACFO7V_18055</name>
</gene>
<feature type="transmembrane region" description="Helical" evidence="1">
    <location>
        <begin position="12"/>
        <end position="31"/>
    </location>
</feature>
<evidence type="ECO:0000313" key="3">
    <source>
        <dbReference type="Proteomes" id="UP001595884"/>
    </source>
</evidence>
<protein>
    <submittedName>
        <fullName evidence="2">Uncharacterized protein</fullName>
    </submittedName>
</protein>
<evidence type="ECO:0000256" key="1">
    <source>
        <dbReference type="SAM" id="Phobius"/>
    </source>
</evidence>
<organism evidence="2 3">
    <name type="scientific">Glutamicibacter bergerei</name>
    <dbReference type="NCBI Taxonomy" id="256702"/>
    <lineage>
        <taxon>Bacteria</taxon>
        <taxon>Bacillati</taxon>
        <taxon>Actinomycetota</taxon>
        <taxon>Actinomycetes</taxon>
        <taxon>Micrococcales</taxon>
        <taxon>Micrococcaceae</taxon>
        <taxon>Glutamicibacter</taxon>
    </lineage>
</organism>
<keyword evidence="1" id="KW-0472">Membrane</keyword>
<name>A0ABV9MPY2_9MICC</name>
<dbReference type="Proteomes" id="UP001595884">
    <property type="component" value="Unassembled WGS sequence"/>
</dbReference>
<keyword evidence="3" id="KW-1185">Reference proteome</keyword>
<evidence type="ECO:0000313" key="2">
    <source>
        <dbReference type="EMBL" id="MFC4718027.1"/>
    </source>
</evidence>
<proteinExistence type="predicted"/>
<sequence>MDSWVKERLTAQVLSLAVFFLIAVVVDIFVSDPVTMPFGKLTLWGGVWIPLVAIVFCSTLPTFFTRSRSVIRDLTGAFVGSTMFGIILSIIFWDPTKGQSDIGAGNNFLGLMLSPLLGIIVVIIFGVSTGVIEFLLHRRAYIPKLKQTSHR</sequence>
<comment type="caution">
    <text evidence="2">The sequence shown here is derived from an EMBL/GenBank/DDBJ whole genome shotgun (WGS) entry which is preliminary data.</text>
</comment>
<keyword evidence="1" id="KW-0812">Transmembrane</keyword>